<dbReference type="RefSeq" id="WP_317017914.1">
    <property type="nucleotide sequence ID" value="NZ_CP136512.1"/>
</dbReference>
<reference evidence="2 3" key="1">
    <citation type="submission" date="2023-10" db="EMBL/GenBank/DDBJ databases">
        <title>Surface-active antibiotics is a multifunctional adaptation for post-fire microbes.</title>
        <authorList>
            <person name="Liu M.D."/>
            <person name="Du Y."/>
            <person name="Koupaei S.K."/>
            <person name="Kim N.R."/>
            <person name="Zhang W."/>
            <person name="Traxler M.F."/>
        </authorList>
    </citation>
    <scope>NUCLEOTIDE SEQUENCE [LARGE SCALE GENOMIC DNA]</scope>
    <source>
        <strain evidence="2 3">F3</strain>
    </source>
</reference>
<protein>
    <recommendedName>
        <fullName evidence="4">NHL repeat containing protein</fullName>
    </recommendedName>
</protein>
<sequence length="400" mass="41909">MSQGTQVCPRIAVMLRALYALVLIAVVQPAAAQIISTFAGPGLGGVGAPGIQAEAIAADRWGNIYTAEPTYRVVRRIDRETGTVTIIAGTGQAGYSGDGGPATQAMLDNPTGVALDRAGNVFIAEPFAHVVRRVDRDTGVITTVAGPGTPDVPNRGDGGPATQATMYANDVAVNREGDLYIADSAVGRIRRVDHRTGIISTVVDLGNTYIVTMAFDPHGNLYVADPVPPDVVRFDARTGVVTKVAGAGGCAPQPGSSACYNGDGILATDAFLNFPTHITFDCAGNLTISDTFHFRVRQVNRQTGIITTIAGNGQDSYGGDGGLATQTGIGGPRGLAFGPQGDLFFAEPGGSSGYIRKISGLPKARHRCEERDEDRDGRDAGRPGDRTDRKDGGALLRWWW</sequence>
<proteinExistence type="predicted"/>
<keyword evidence="3" id="KW-1185">Reference proteome</keyword>
<gene>
    <name evidence="2" type="ORF">RW095_20185</name>
</gene>
<accession>A0ABZ0EHA9</accession>
<evidence type="ECO:0000313" key="3">
    <source>
        <dbReference type="Proteomes" id="UP001302652"/>
    </source>
</evidence>
<dbReference type="InterPro" id="IPR011042">
    <property type="entry name" value="6-blade_b-propeller_TolB-like"/>
</dbReference>
<feature type="compositionally biased region" description="Basic and acidic residues" evidence="1">
    <location>
        <begin position="367"/>
        <end position="392"/>
    </location>
</feature>
<evidence type="ECO:0000313" key="2">
    <source>
        <dbReference type="EMBL" id="WOD15592.1"/>
    </source>
</evidence>
<dbReference type="EMBL" id="CP136512">
    <property type="protein sequence ID" value="WOD15592.1"/>
    <property type="molecule type" value="Genomic_DNA"/>
</dbReference>
<dbReference type="Proteomes" id="UP001302652">
    <property type="component" value="Chromosome 2"/>
</dbReference>
<feature type="region of interest" description="Disordered" evidence="1">
    <location>
        <begin position="365"/>
        <end position="392"/>
    </location>
</feature>
<evidence type="ECO:0000256" key="1">
    <source>
        <dbReference type="SAM" id="MobiDB-lite"/>
    </source>
</evidence>
<dbReference type="PANTHER" id="PTHR46388:SF2">
    <property type="entry name" value="NHL REPEAT-CONTAINING PROTEIN 2"/>
    <property type="match status" value="1"/>
</dbReference>
<dbReference type="Gene3D" id="2.120.10.30">
    <property type="entry name" value="TolB, C-terminal domain"/>
    <property type="match status" value="2"/>
</dbReference>
<dbReference type="SUPFAM" id="SSF101898">
    <property type="entry name" value="NHL repeat"/>
    <property type="match status" value="1"/>
</dbReference>
<name>A0ABZ0EHA9_9BURK</name>
<dbReference type="PANTHER" id="PTHR46388">
    <property type="entry name" value="NHL REPEAT-CONTAINING PROTEIN 2"/>
    <property type="match status" value="1"/>
</dbReference>
<evidence type="ECO:0008006" key="4">
    <source>
        <dbReference type="Google" id="ProtNLM"/>
    </source>
</evidence>
<organism evidence="2 3">
    <name type="scientific">Paraburkholderia kirstenboschensis</name>
    <dbReference type="NCBI Taxonomy" id="1245436"/>
    <lineage>
        <taxon>Bacteria</taxon>
        <taxon>Pseudomonadati</taxon>
        <taxon>Pseudomonadota</taxon>
        <taxon>Betaproteobacteria</taxon>
        <taxon>Burkholderiales</taxon>
        <taxon>Burkholderiaceae</taxon>
        <taxon>Paraburkholderia</taxon>
    </lineage>
</organism>